<gene>
    <name evidence="14" type="ORF">PAPYR_3863</name>
</gene>
<feature type="domain" description="AP-3 complex subunit beta C-terminal" evidence="13">
    <location>
        <begin position="774"/>
        <end position="919"/>
    </location>
</feature>
<evidence type="ECO:0000256" key="7">
    <source>
        <dbReference type="ARBA" id="ARBA00023034"/>
    </source>
</evidence>
<comment type="caution">
    <text evidence="14">The sequence shown here is derived from an EMBL/GenBank/DDBJ whole genome shotgun (WGS) entry which is preliminary data.</text>
</comment>
<dbReference type="InterPro" id="IPR056314">
    <property type="entry name" value="AP3B1/2_C"/>
</dbReference>
<evidence type="ECO:0000256" key="9">
    <source>
        <dbReference type="ARBA" id="ARBA00023329"/>
    </source>
</evidence>
<comment type="subcellular location">
    <subcellularLocation>
        <location evidence="1">Cytoplasmic vesicle</location>
        <location evidence="1">Clathrin-coated vesicle membrane</location>
        <topology evidence="1">Peripheral membrane protein</topology>
        <orientation evidence="1">Cytoplasmic side</orientation>
    </subcellularLocation>
    <subcellularLocation>
        <location evidence="2">Golgi apparatus</location>
    </subcellularLocation>
</comment>
<sequence>MAGLDNPYYLDVNPKKVEEIRELLESRDPMRKFEAMKRTFGLISKGLNVSELFPSVVKSIITPSLDVKRLVFQYIVHYAEVNPDLCLLCVDKLHKDIVENPNALVRALSLRVLSSIRSRDIVHVVARDVQKASTDSSPFVRKAAALAIPKIVSLEPDQKDSMIECIVSLLRDNTTLVLGPALFAFSEICPDRWDLLHPHFRKLCHLLVDLDEWSQTITLRVLLHYTRSQFVNPMSCPPPDAPRDAAAEAASSNASGPAGGEPKKEKKGFYDDVDAFFGKPAPFLRLIGMPRLGAAAPAGADGDKTKKEDLYSAAEMDPDHRLLLRSVQPLLLGRNPAVVLGVAALYFYAAPEADFTQAVRALIRLTYESPEVAAVALQSIAVMAAARPVPFAPFVKDFFVRVTDSAAAKLLRLDILTRIVNDTNVRSILREFESHPSHLCSVFRGGRGCVCVQAYVYMADKAFVSATIRAIGRCAVVCPEMTESCLQGLLGLITARDENVVGEAVVAIKNLLQQSPRDQDNSRIIRHMAHILPDTRIPLARASIVWVMGEYCASLRDIGPDSLRVLVKGFCEEATEVKMQILNLAVKLYLDQPDKTGLLLQHALNLARYDMAFDLRDRARFFRALIFDGATPALSGMAPVDANSSTTRYTLGSLTHIVGRPVAGYEPLPAFPLVAPDPSVRIPAASMAAMSQPAPWEQQGGGGNKYAGLDKNSAIPASNAPAPDPTKFYGDEASGSESDSESGSGSGSGSESGSGSGSGSESEDEAARRPAKGKKGAEGDLLNLAALSLPAQEEGAQPLFGAAFRTAAPAPAPAAAAPSAAGQAVAAGGPRLVLCNQRKCGGVQIEYIFTRKPSMFGTRMTALRLFFTNAGTSPVKSLSMRPLPGEHGQSVHAFSEMAFIPPGATAEAPLNVDFADRTSPVKFEIVVERTTERGPERAVYPVTLAAPYGELLRPVAMAESVFQAQADKMQGLMECQASFAGTPGGLQGEPLAQWIHQAVLGCAHLQPLLPAADGTLRWAGESVSQGAATLVRVQPARRTVLVSSDNLVANSELAEAIAERIQKGPQPQTA</sequence>
<evidence type="ECO:0000256" key="8">
    <source>
        <dbReference type="ARBA" id="ARBA00023136"/>
    </source>
</evidence>
<name>A0ABQ8URH9_9EUKA</name>
<dbReference type="PANTHER" id="PTHR11134">
    <property type="entry name" value="ADAPTOR COMPLEX SUBUNIT BETA FAMILY MEMBER"/>
    <property type="match status" value="1"/>
</dbReference>
<dbReference type="InterPro" id="IPR026740">
    <property type="entry name" value="AP3_beta"/>
</dbReference>
<feature type="compositionally biased region" description="Low complexity" evidence="12">
    <location>
        <begin position="247"/>
        <end position="256"/>
    </location>
</feature>
<proteinExistence type="inferred from homology"/>
<accession>A0ABQ8URH9</accession>
<evidence type="ECO:0000256" key="3">
    <source>
        <dbReference type="ARBA" id="ARBA00006613"/>
    </source>
</evidence>
<organism evidence="14 15">
    <name type="scientific">Paratrimastix pyriformis</name>
    <dbReference type="NCBI Taxonomy" id="342808"/>
    <lineage>
        <taxon>Eukaryota</taxon>
        <taxon>Metamonada</taxon>
        <taxon>Preaxostyla</taxon>
        <taxon>Paratrimastigidae</taxon>
        <taxon>Paratrimastix</taxon>
    </lineage>
</organism>
<keyword evidence="9" id="KW-0968">Cytoplasmic vesicle</keyword>
<dbReference type="InterPro" id="IPR029390">
    <property type="entry name" value="AP3B_C"/>
</dbReference>
<dbReference type="Proteomes" id="UP001141327">
    <property type="component" value="Unassembled WGS sequence"/>
</dbReference>
<evidence type="ECO:0000313" key="14">
    <source>
        <dbReference type="EMBL" id="KAJ4460130.1"/>
    </source>
</evidence>
<dbReference type="InterPro" id="IPR011989">
    <property type="entry name" value="ARM-like"/>
</dbReference>
<dbReference type="Pfam" id="PF01602">
    <property type="entry name" value="Adaptin_N"/>
    <property type="match status" value="1"/>
</dbReference>
<keyword evidence="5" id="KW-0597">Phosphoprotein</keyword>
<evidence type="ECO:0000256" key="2">
    <source>
        <dbReference type="ARBA" id="ARBA00004555"/>
    </source>
</evidence>
<comment type="function">
    <text evidence="10">Subunit of non-clathrin- and clathrin-associated adaptor protein complex 3 (AP-3) that plays a role in protein sorting in the late-Golgi/trans-Golgi network (TGN) and/or endosomes. The AP complexes mediate both the recruitment of clathrin to membranes and the recognition of sorting signals within the cytosolic tails of transmembrane cargo molecules. AP-3 appears to be involved in the sorting of a subset of transmembrane proteins targeted to lysosomes and lysosome-related organelles. In concert with the BLOC-1 complex, AP-3 is required to target cargos into vesicles assembled at cell bodies for delivery into neurites and nerve terminals.</text>
</comment>
<dbReference type="SUPFAM" id="SSF48371">
    <property type="entry name" value="ARM repeat"/>
    <property type="match status" value="1"/>
</dbReference>
<evidence type="ECO:0000256" key="10">
    <source>
        <dbReference type="ARBA" id="ARBA00023570"/>
    </source>
</evidence>
<dbReference type="SMART" id="SM01355">
    <property type="entry name" value="AP3B1_C"/>
    <property type="match status" value="1"/>
</dbReference>
<evidence type="ECO:0000256" key="11">
    <source>
        <dbReference type="PIRNR" id="PIRNR037096"/>
    </source>
</evidence>
<keyword evidence="7" id="KW-0333">Golgi apparatus</keyword>
<dbReference type="Pfam" id="PF24080">
    <property type="entry name" value="AP3B1_C_2"/>
    <property type="match status" value="1"/>
</dbReference>
<feature type="compositionally biased region" description="Low complexity" evidence="12">
    <location>
        <begin position="712"/>
        <end position="721"/>
    </location>
</feature>
<evidence type="ECO:0000256" key="4">
    <source>
        <dbReference type="ARBA" id="ARBA00022448"/>
    </source>
</evidence>
<dbReference type="InterPro" id="IPR002553">
    <property type="entry name" value="Clathrin/coatomer_adapt-like_N"/>
</dbReference>
<keyword evidence="8 11" id="KW-0472">Membrane</keyword>
<dbReference type="Gene3D" id="1.25.10.10">
    <property type="entry name" value="Leucine-rich Repeat Variant"/>
    <property type="match status" value="1"/>
</dbReference>
<dbReference type="InterPro" id="IPR026739">
    <property type="entry name" value="AP_beta"/>
</dbReference>
<dbReference type="PIRSF" id="PIRSF037096">
    <property type="entry name" value="AP3_complex_beta"/>
    <property type="match status" value="1"/>
</dbReference>
<evidence type="ECO:0000256" key="1">
    <source>
        <dbReference type="ARBA" id="ARBA00004145"/>
    </source>
</evidence>
<dbReference type="InterPro" id="IPR016024">
    <property type="entry name" value="ARM-type_fold"/>
</dbReference>
<evidence type="ECO:0000256" key="5">
    <source>
        <dbReference type="ARBA" id="ARBA00022553"/>
    </source>
</evidence>
<evidence type="ECO:0000256" key="12">
    <source>
        <dbReference type="SAM" id="MobiDB-lite"/>
    </source>
</evidence>
<comment type="similarity">
    <text evidence="3 11">Belongs to the adaptor complexes large subunit family.</text>
</comment>
<protein>
    <recommendedName>
        <fullName evidence="11">AP-3 complex subunit beta</fullName>
    </recommendedName>
</protein>
<evidence type="ECO:0000256" key="6">
    <source>
        <dbReference type="ARBA" id="ARBA00022927"/>
    </source>
</evidence>
<keyword evidence="15" id="KW-1185">Reference proteome</keyword>
<keyword evidence="4 11" id="KW-0813">Transport</keyword>
<evidence type="ECO:0000313" key="15">
    <source>
        <dbReference type="Proteomes" id="UP001141327"/>
    </source>
</evidence>
<keyword evidence="6 11" id="KW-0653">Protein transport</keyword>
<evidence type="ECO:0000259" key="13">
    <source>
        <dbReference type="SMART" id="SM01355"/>
    </source>
</evidence>
<feature type="region of interest" description="Disordered" evidence="12">
    <location>
        <begin position="235"/>
        <end position="265"/>
    </location>
</feature>
<reference evidence="14" key="1">
    <citation type="journal article" date="2022" name="bioRxiv">
        <title>Genomics of Preaxostyla Flagellates Illuminates Evolutionary Transitions and the Path Towards Mitochondrial Loss.</title>
        <authorList>
            <person name="Novak L.V.F."/>
            <person name="Treitli S.C."/>
            <person name="Pyrih J."/>
            <person name="Halakuc P."/>
            <person name="Pipaliya S.V."/>
            <person name="Vacek V."/>
            <person name="Brzon O."/>
            <person name="Soukal P."/>
            <person name="Eme L."/>
            <person name="Dacks J.B."/>
            <person name="Karnkowska A."/>
            <person name="Elias M."/>
            <person name="Hampl V."/>
        </authorList>
    </citation>
    <scope>NUCLEOTIDE SEQUENCE</scope>
    <source>
        <strain evidence="14">RCP-MX</strain>
    </source>
</reference>
<dbReference type="EMBL" id="JAPMOS010000015">
    <property type="protein sequence ID" value="KAJ4460130.1"/>
    <property type="molecule type" value="Genomic_DNA"/>
</dbReference>
<feature type="region of interest" description="Disordered" evidence="12">
    <location>
        <begin position="691"/>
        <end position="776"/>
    </location>
</feature>
<dbReference type="Pfam" id="PF14796">
    <property type="entry name" value="AP3B1_C"/>
    <property type="match status" value="1"/>
</dbReference>
<feature type="compositionally biased region" description="Low complexity" evidence="12">
    <location>
        <begin position="731"/>
        <end position="743"/>
    </location>
</feature>
<feature type="compositionally biased region" description="Gly residues" evidence="12">
    <location>
        <begin position="744"/>
        <end position="758"/>
    </location>
</feature>